<sequence length="147" mass="16496">MPKNHARKNALADLKDELGIKHACAIALLDHPDADERETLERYLAEYVDINTYREAADYLVQQKNDPRNQVLCETCGWLMGMICPECAKGCGCEYECTGWRHEEMRAATGDYDEDHNPYGCQECGAGGGGNPYEECCCYEDDEDQAA</sequence>
<dbReference type="RefSeq" id="WP_326707967.1">
    <property type="nucleotide sequence ID" value="NZ_CP109084.1"/>
</dbReference>
<organism evidence="1 2">
    <name type="scientific">Streptomyces cyaneofuscatus</name>
    <dbReference type="NCBI Taxonomy" id="66883"/>
    <lineage>
        <taxon>Bacteria</taxon>
        <taxon>Bacillati</taxon>
        <taxon>Actinomycetota</taxon>
        <taxon>Actinomycetes</taxon>
        <taxon>Kitasatosporales</taxon>
        <taxon>Streptomycetaceae</taxon>
        <taxon>Streptomyces</taxon>
    </lineage>
</organism>
<keyword evidence="1" id="KW-0614">Plasmid</keyword>
<dbReference type="EMBL" id="CP109084">
    <property type="protein sequence ID" value="WSB12622.1"/>
    <property type="molecule type" value="Genomic_DNA"/>
</dbReference>
<geneLocation type="plasmid" evidence="1 2">
    <name>unnamed1</name>
</geneLocation>
<reference evidence="1 2" key="1">
    <citation type="submission" date="2022-10" db="EMBL/GenBank/DDBJ databases">
        <title>The complete genomes of actinobacterial strains from the NBC collection.</title>
        <authorList>
            <person name="Joergensen T.S."/>
            <person name="Alvarez Arevalo M."/>
            <person name="Sterndorff E.B."/>
            <person name="Faurdal D."/>
            <person name="Vuksanovic O."/>
            <person name="Mourched A.-S."/>
            <person name="Charusanti P."/>
            <person name="Shaw S."/>
            <person name="Blin K."/>
            <person name="Weber T."/>
        </authorList>
    </citation>
    <scope>NUCLEOTIDE SEQUENCE [LARGE SCALE GENOMIC DNA]</scope>
    <source>
        <strain evidence="1 2">NBC 01792</strain>
        <plasmid evidence="1 2">unnamed1</plasmid>
    </source>
</reference>
<evidence type="ECO:0000313" key="1">
    <source>
        <dbReference type="EMBL" id="WSB12622.1"/>
    </source>
</evidence>
<name>A0ABZ1F8F6_9ACTN</name>
<evidence type="ECO:0000313" key="2">
    <source>
        <dbReference type="Proteomes" id="UP001356428"/>
    </source>
</evidence>
<accession>A0ABZ1F8F6</accession>
<gene>
    <name evidence="1" type="ORF">OG849_35445</name>
</gene>
<protein>
    <submittedName>
        <fullName evidence="1">Uncharacterized protein</fullName>
    </submittedName>
</protein>
<dbReference type="Proteomes" id="UP001356428">
    <property type="component" value="Plasmid unnamed1"/>
</dbReference>
<proteinExistence type="predicted"/>
<keyword evidence="2" id="KW-1185">Reference proteome</keyword>